<gene>
    <name evidence="11" type="ORF">SCL_1999</name>
</gene>
<keyword evidence="4 7" id="KW-0812">Transmembrane</keyword>
<protein>
    <submittedName>
        <fullName evidence="11">Mechanosensitive ion channel protein MscS</fullName>
    </submittedName>
</protein>
<evidence type="ECO:0000256" key="5">
    <source>
        <dbReference type="ARBA" id="ARBA00022989"/>
    </source>
</evidence>
<dbReference type="Pfam" id="PF21088">
    <property type="entry name" value="MS_channel_1st"/>
    <property type="match status" value="1"/>
</dbReference>
<dbReference type="Gene3D" id="2.30.30.60">
    <property type="match status" value="1"/>
</dbReference>
<feature type="transmembrane region" description="Helical" evidence="7">
    <location>
        <begin position="89"/>
        <end position="114"/>
    </location>
</feature>
<dbReference type="PANTHER" id="PTHR30566:SF25">
    <property type="entry name" value="INNER MEMBRANE PROTEIN"/>
    <property type="match status" value="1"/>
</dbReference>
<keyword evidence="6 7" id="KW-0472">Membrane</keyword>
<dbReference type="InterPro" id="IPR023408">
    <property type="entry name" value="MscS_beta-dom_sf"/>
</dbReference>
<dbReference type="PANTHER" id="PTHR30566">
    <property type="entry name" value="YNAI-RELATED MECHANOSENSITIVE ION CHANNEL"/>
    <property type="match status" value="1"/>
</dbReference>
<dbReference type="Gene3D" id="3.30.70.100">
    <property type="match status" value="1"/>
</dbReference>
<dbReference type="RefSeq" id="WP_096361051.1">
    <property type="nucleotide sequence ID" value="NZ_AP014879.1"/>
</dbReference>
<feature type="transmembrane region" description="Helical" evidence="7">
    <location>
        <begin position="157"/>
        <end position="177"/>
    </location>
</feature>
<dbReference type="InterPro" id="IPR006685">
    <property type="entry name" value="MscS_channel_2nd"/>
</dbReference>
<feature type="domain" description="Mechanosensitive ion channel MscS" evidence="8">
    <location>
        <begin position="179"/>
        <end position="246"/>
    </location>
</feature>
<dbReference type="InParanoid" id="A0A1B4XHK0"/>
<dbReference type="Pfam" id="PF21082">
    <property type="entry name" value="MS_channel_3rd"/>
    <property type="match status" value="1"/>
</dbReference>
<proteinExistence type="inferred from homology"/>
<feature type="domain" description="Mechanosensitive ion channel transmembrane helices 2/3" evidence="10">
    <location>
        <begin position="138"/>
        <end position="178"/>
    </location>
</feature>
<dbReference type="SUPFAM" id="SSF82861">
    <property type="entry name" value="Mechanosensitive channel protein MscS (YggB), transmembrane region"/>
    <property type="match status" value="1"/>
</dbReference>
<evidence type="ECO:0000259" key="8">
    <source>
        <dbReference type="Pfam" id="PF00924"/>
    </source>
</evidence>
<evidence type="ECO:0000256" key="2">
    <source>
        <dbReference type="ARBA" id="ARBA00008017"/>
    </source>
</evidence>
<dbReference type="SUPFAM" id="SSF50182">
    <property type="entry name" value="Sm-like ribonucleoproteins"/>
    <property type="match status" value="1"/>
</dbReference>
<accession>A0A1B4XHK0</accession>
<comment type="subcellular location">
    <subcellularLocation>
        <location evidence="1">Cell membrane</location>
        <topology evidence="1">Multi-pass membrane protein</topology>
    </subcellularLocation>
</comment>
<keyword evidence="5 7" id="KW-1133">Transmembrane helix</keyword>
<evidence type="ECO:0000256" key="4">
    <source>
        <dbReference type="ARBA" id="ARBA00022692"/>
    </source>
</evidence>
<name>A0A1B4XHK0_9GAMM</name>
<evidence type="ECO:0000256" key="1">
    <source>
        <dbReference type="ARBA" id="ARBA00004651"/>
    </source>
</evidence>
<dbReference type="OrthoDB" id="9809206at2"/>
<evidence type="ECO:0000256" key="6">
    <source>
        <dbReference type="ARBA" id="ARBA00023136"/>
    </source>
</evidence>
<dbReference type="FunCoup" id="A0A1B4XHK0">
    <property type="interactions" value="167"/>
</dbReference>
<feature type="domain" description="Mechanosensitive ion channel MscS C-terminal" evidence="9">
    <location>
        <begin position="252"/>
        <end position="337"/>
    </location>
</feature>
<evidence type="ECO:0000259" key="9">
    <source>
        <dbReference type="Pfam" id="PF21082"/>
    </source>
</evidence>
<dbReference type="InterPro" id="IPR011014">
    <property type="entry name" value="MscS_channel_TM-2"/>
</dbReference>
<sequence>MNLLGQTYYGNTLQDWLTALAVVIALALLLYFAKRLVIARLAAWAQKTETRLDDCVVEILAGTRFLFLLIIAFYFGLQYLELPPKPTRLITHFTVIALLLQAAMWGNRGIVLWLDDYLKRNRETDAAGATTVSVLGFIARVALWSILLLMILDNLGFNITALVASLGIGGVAVALATQNILGDIFASLSIAIDKPFVIGDFIVVDDILGNVEYIGLKTTRLRSLGGEQIVFSNTDLLKSRIRNYKRMYERRVVFSFGVVYQTPHEKLKSVPVMVREIIEGLEKTRFDRAHFKEYGDSSLNFEVVYFVQDPDYNIYMDIQQCINLSLFEGFAREGIEFAYPTRTLYLHRETGVVHG</sequence>
<evidence type="ECO:0000259" key="10">
    <source>
        <dbReference type="Pfam" id="PF21088"/>
    </source>
</evidence>
<dbReference type="Proteomes" id="UP000243180">
    <property type="component" value="Chromosome"/>
</dbReference>
<keyword evidence="3" id="KW-1003">Cell membrane</keyword>
<feature type="transmembrane region" description="Helical" evidence="7">
    <location>
        <begin position="126"/>
        <end position="151"/>
    </location>
</feature>
<feature type="transmembrane region" description="Helical" evidence="7">
    <location>
        <begin position="55"/>
        <end position="77"/>
    </location>
</feature>
<dbReference type="GO" id="GO:0005886">
    <property type="term" value="C:plasma membrane"/>
    <property type="evidence" value="ECO:0007669"/>
    <property type="project" value="UniProtKB-SubCell"/>
</dbReference>
<dbReference type="GO" id="GO:0008381">
    <property type="term" value="F:mechanosensitive monoatomic ion channel activity"/>
    <property type="evidence" value="ECO:0007669"/>
    <property type="project" value="UniProtKB-ARBA"/>
</dbReference>
<dbReference type="InterPro" id="IPR049278">
    <property type="entry name" value="MS_channel_C"/>
</dbReference>
<dbReference type="InterPro" id="IPR011066">
    <property type="entry name" value="MscS_channel_C_sf"/>
</dbReference>
<feature type="transmembrane region" description="Helical" evidence="7">
    <location>
        <begin position="16"/>
        <end position="34"/>
    </location>
</feature>
<dbReference type="InterPro" id="IPR010920">
    <property type="entry name" value="LSM_dom_sf"/>
</dbReference>
<dbReference type="InterPro" id="IPR049142">
    <property type="entry name" value="MS_channel_1st"/>
</dbReference>
<dbReference type="Pfam" id="PF00924">
    <property type="entry name" value="MS_channel_2nd"/>
    <property type="match status" value="1"/>
</dbReference>
<dbReference type="KEGG" id="slim:SCL_1999"/>
<evidence type="ECO:0000256" key="7">
    <source>
        <dbReference type="SAM" id="Phobius"/>
    </source>
</evidence>
<dbReference type="EMBL" id="AP014879">
    <property type="protein sequence ID" value="BAV34290.1"/>
    <property type="molecule type" value="Genomic_DNA"/>
</dbReference>
<dbReference type="Gene3D" id="1.10.287.1260">
    <property type="match status" value="1"/>
</dbReference>
<organism evidence="11 12">
    <name type="scientific">Sulfuricaulis limicola</name>
    <dbReference type="NCBI Taxonomy" id="1620215"/>
    <lineage>
        <taxon>Bacteria</taxon>
        <taxon>Pseudomonadati</taxon>
        <taxon>Pseudomonadota</taxon>
        <taxon>Gammaproteobacteria</taxon>
        <taxon>Acidiferrobacterales</taxon>
        <taxon>Acidiferrobacteraceae</taxon>
        <taxon>Sulfuricaulis</taxon>
    </lineage>
</organism>
<comment type="similarity">
    <text evidence="2">Belongs to the MscS (TC 1.A.23) family.</text>
</comment>
<reference evidence="11 12" key="1">
    <citation type="submission" date="2015-05" db="EMBL/GenBank/DDBJ databases">
        <title>Complete genome sequence of a sulfur-oxidizing gammaproteobacterium strain HA5.</title>
        <authorList>
            <person name="Miura A."/>
            <person name="Kojima H."/>
            <person name="Fukui M."/>
        </authorList>
    </citation>
    <scope>NUCLEOTIDE SEQUENCE [LARGE SCALE GENOMIC DNA]</scope>
    <source>
        <strain evidence="11 12">HA5</strain>
    </source>
</reference>
<keyword evidence="12" id="KW-1185">Reference proteome</keyword>
<dbReference type="AlphaFoldDB" id="A0A1B4XHK0"/>
<evidence type="ECO:0000313" key="11">
    <source>
        <dbReference type="EMBL" id="BAV34290.1"/>
    </source>
</evidence>
<evidence type="ECO:0000256" key="3">
    <source>
        <dbReference type="ARBA" id="ARBA00022475"/>
    </source>
</evidence>
<evidence type="ECO:0000313" key="12">
    <source>
        <dbReference type="Proteomes" id="UP000243180"/>
    </source>
</evidence>
<dbReference type="SUPFAM" id="SSF82689">
    <property type="entry name" value="Mechanosensitive channel protein MscS (YggB), C-terminal domain"/>
    <property type="match status" value="1"/>
</dbReference>